<evidence type="ECO:0000259" key="7">
    <source>
        <dbReference type="Pfam" id="PF16355"/>
    </source>
</evidence>
<dbReference type="Pfam" id="PF00703">
    <property type="entry name" value="Glyco_hydro_2"/>
    <property type="match status" value="1"/>
</dbReference>
<keyword evidence="2" id="KW-0378">Hydrolase</keyword>
<dbReference type="InterPro" id="IPR032311">
    <property type="entry name" value="DUF4982"/>
</dbReference>
<dbReference type="SUPFAM" id="SSF51445">
    <property type="entry name" value="(Trans)glycosidases"/>
    <property type="match status" value="1"/>
</dbReference>
<dbReference type="InterPro" id="IPR036156">
    <property type="entry name" value="Beta-gal/glucu_dom_sf"/>
</dbReference>
<dbReference type="RefSeq" id="WP_212596257.1">
    <property type="nucleotide sequence ID" value="NZ_CP073587.1"/>
</dbReference>
<dbReference type="Pfam" id="PF16355">
    <property type="entry name" value="DUF4982"/>
    <property type="match status" value="1"/>
</dbReference>
<dbReference type="InterPro" id="IPR006103">
    <property type="entry name" value="Glyco_hydro_2_cat"/>
</dbReference>
<dbReference type="InterPro" id="IPR013783">
    <property type="entry name" value="Ig-like_fold"/>
</dbReference>
<evidence type="ECO:0000256" key="1">
    <source>
        <dbReference type="ARBA" id="ARBA00007401"/>
    </source>
</evidence>
<feature type="domain" description="DUF4982" evidence="7">
    <location>
        <begin position="627"/>
        <end position="691"/>
    </location>
</feature>
<feature type="domain" description="Glycoside hydrolase family 2 catalytic" evidence="5">
    <location>
        <begin position="330"/>
        <end position="459"/>
    </location>
</feature>
<dbReference type="Pfam" id="PF02837">
    <property type="entry name" value="Glyco_hydro_2_N"/>
    <property type="match status" value="1"/>
</dbReference>
<accession>A0ABX7YX68</accession>
<keyword evidence="3" id="KW-0326">Glycosidase</keyword>
<evidence type="ECO:0000259" key="4">
    <source>
        <dbReference type="Pfam" id="PF00703"/>
    </source>
</evidence>
<evidence type="ECO:0000256" key="2">
    <source>
        <dbReference type="ARBA" id="ARBA00022801"/>
    </source>
</evidence>
<evidence type="ECO:0000313" key="8">
    <source>
        <dbReference type="EMBL" id="QUN07255.1"/>
    </source>
</evidence>
<evidence type="ECO:0000256" key="3">
    <source>
        <dbReference type="ARBA" id="ARBA00023295"/>
    </source>
</evidence>
<dbReference type="SUPFAM" id="SSF49303">
    <property type="entry name" value="beta-Galactosidase/glucuronidase domain"/>
    <property type="match status" value="1"/>
</dbReference>
<evidence type="ECO:0000259" key="5">
    <source>
        <dbReference type="Pfam" id="PF02836"/>
    </source>
</evidence>
<comment type="similarity">
    <text evidence="1">Belongs to the glycosyl hydrolase 2 family.</text>
</comment>
<dbReference type="PANTHER" id="PTHR42732:SF1">
    <property type="entry name" value="BETA-MANNOSIDASE"/>
    <property type="match status" value="1"/>
</dbReference>
<dbReference type="SUPFAM" id="SSF49785">
    <property type="entry name" value="Galactose-binding domain-like"/>
    <property type="match status" value="1"/>
</dbReference>
<dbReference type="PANTHER" id="PTHR42732">
    <property type="entry name" value="BETA-GALACTOSIDASE"/>
    <property type="match status" value="1"/>
</dbReference>
<protein>
    <submittedName>
        <fullName evidence="8">DUF4982 domain-containing protein</fullName>
    </submittedName>
</protein>
<sequence length="799" mass="89495">MPYFSGGCFRVRVTKQLTAILLGLSLLSGCHGEIIQADVSSNKATKAPSSQTLAFDQHWQFKKSEQAVPLAALTAPWQSVSLPHTPRLEPEVVNQQWQGIAWYQKSFNVPPTWQHKVVLVRVEAAMNQADFWLNGKKVGSHLGGYLPFTLDLTSALTSGSNTLLLRLDNRDNPITGPKPLQQLDFNTYGGLYRGVSLQLKDKLLITDEMLAQTVAGGGVFVTYPEVSSQHATVAVKTQLQNRYANEKTLQLTQTLLWQGQTIARTTQQYQLAAGKTADFNQQMTVTAPKLWSPKSPNLYTLQTTLYSDQQLIEQQQRQIGIRSFTFNAEHQLLLNGKPVFLRGVNRHQEYPFVGYALSAQADYRDAVKIKQAGFDYVRLSHYPQSPAFMQAADKLGLVVLDAVLGWQYYNPDPAFSEHVVDSCRDLIRRDRNHPSVLAWECSLNETQMPEALIKRLNDAVHQEYPGSYSAGWERGYDIFVQARQHRLQHYQTPQQPYIVSEYGDWEYYAQNAGFNQDSWGDLKEEQRSSRQLLNSGEKRLLQQALNIEEAHNDNFTVPAFADGYWVMFDYNRGYTDDIEASGIMSLYRQPKYSYYFFASQRDANDISPLFQSGPMVHIASEWQPDSSTDVRVFSNADEVALYLNGQLIAKQTPTRNHYSQHLPHPPFIFHLAKFTPGTLRADAIIGGKVVATHEVATPGKAVAINLRLDTSGIAPKTGVNDVLFVYAQLQDKDGHPVWSNNIPLQASASGDIEILNQSPMVTSMGQGALLIRIGNSLKHAKVTVTAAGLAPATLMLEEH</sequence>
<dbReference type="InterPro" id="IPR008979">
    <property type="entry name" value="Galactose-bd-like_sf"/>
</dbReference>
<dbReference type="Proteomes" id="UP000679575">
    <property type="component" value="Chromosome"/>
</dbReference>
<dbReference type="PRINTS" id="PR00132">
    <property type="entry name" value="GLHYDRLASE2"/>
</dbReference>
<dbReference type="Gene3D" id="3.20.20.80">
    <property type="entry name" value="Glycosidases"/>
    <property type="match status" value="1"/>
</dbReference>
<keyword evidence="9" id="KW-1185">Reference proteome</keyword>
<dbReference type="Pfam" id="PF02836">
    <property type="entry name" value="Glyco_hydro_2_C"/>
    <property type="match status" value="1"/>
</dbReference>
<dbReference type="Gene3D" id="2.60.40.10">
    <property type="entry name" value="Immunoglobulins"/>
    <property type="match status" value="2"/>
</dbReference>
<dbReference type="InterPro" id="IPR017853">
    <property type="entry name" value="GH"/>
</dbReference>
<evidence type="ECO:0000259" key="6">
    <source>
        <dbReference type="Pfam" id="PF02837"/>
    </source>
</evidence>
<dbReference type="Gene3D" id="2.60.120.260">
    <property type="entry name" value="Galactose-binding domain-like"/>
    <property type="match status" value="1"/>
</dbReference>
<organism evidence="8 9">
    <name type="scientific">Shewanella yunxiaonensis</name>
    <dbReference type="NCBI Taxonomy" id="2829809"/>
    <lineage>
        <taxon>Bacteria</taxon>
        <taxon>Pseudomonadati</taxon>
        <taxon>Pseudomonadota</taxon>
        <taxon>Gammaproteobacteria</taxon>
        <taxon>Alteromonadales</taxon>
        <taxon>Shewanellaceae</taxon>
        <taxon>Shewanella</taxon>
    </lineage>
</organism>
<dbReference type="InterPro" id="IPR006104">
    <property type="entry name" value="Glyco_hydro_2_N"/>
</dbReference>
<dbReference type="InterPro" id="IPR051913">
    <property type="entry name" value="GH2_Domain-Containing"/>
</dbReference>
<evidence type="ECO:0000313" key="9">
    <source>
        <dbReference type="Proteomes" id="UP000679575"/>
    </source>
</evidence>
<gene>
    <name evidence="8" type="ORF">KDN34_07485</name>
</gene>
<feature type="domain" description="Glycosyl hydrolases family 2 sugar binding" evidence="6">
    <location>
        <begin position="90"/>
        <end position="198"/>
    </location>
</feature>
<dbReference type="InterPro" id="IPR006102">
    <property type="entry name" value="Ig-like_GH2"/>
</dbReference>
<dbReference type="InterPro" id="IPR006101">
    <property type="entry name" value="Glyco_hydro_2"/>
</dbReference>
<reference evidence="8 9" key="1">
    <citation type="submission" date="2021-04" db="EMBL/GenBank/DDBJ databases">
        <title>Novel species identification of genus Shewanella.</title>
        <authorList>
            <person name="Liu G."/>
        </authorList>
    </citation>
    <scope>NUCLEOTIDE SEQUENCE [LARGE SCALE GENOMIC DNA]</scope>
    <source>
        <strain evidence="8 9">FJAT-54481</strain>
    </source>
</reference>
<feature type="domain" description="Glycoside hydrolase family 2 immunoglobulin-like beta-sandwich" evidence="4">
    <location>
        <begin position="221"/>
        <end position="322"/>
    </location>
</feature>
<proteinExistence type="inferred from homology"/>
<dbReference type="EMBL" id="CP073587">
    <property type="protein sequence ID" value="QUN07255.1"/>
    <property type="molecule type" value="Genomic_DNA"/>
</dbReference>
<name>A0ABX7YX68_9GAMM</name>